<dbReference type="PANTHER" id="PTHR46082">
    <property type="entry name" value="ATP/GTP-BINDING PROTEIN-RELATED"/>
    <property type="match status" value="1"/>
</dbReference>
<keyword evidence="2" id="KW-1185">Reference proteome</keyword>
<accession>A0A8J3TWZ2</accession>
<organism evidence="1 2">
    <name type="scientific">Planotetraspora mira</name>
    <dbReference type="NCBI Taxonomy" id="58121"/>
    <lineage>
        <taxon>Bacteria</taxon>
        <taxon>Bacillati</taxon>
        <taxon>Actinomycetota</taxon>
        <taxon>Actinomycetes</taxon>
        <taxon>Streptosporangiales</taxon>
        <taxon>Streptosporangiaceae</taxon>
        <taxon>Planotetraspora</taxon>
    </lineage>
</organism>
<name>A0A8J3TWZ2_9ACTN</name>
<sequence length="75" mass="8420">MLGEEHPATLTSRSNRANSLRALGRLQEAKTEHQGALEARRRVLGEEHAHTLTSRNDLATVLRDLGRLKEIQPLE</sequence>
<dbReference type="Gene3D" id="1.25.40.10">
    <property type="entry name" value="Tetratricopeptide repeat domain"/>
    <property type="match status" value="1"/>
</dbReference>
<evidence type="ECO:0000313" key="1">
    <source>
        <dbReference type="EMBL" id="GII34598.1"/>
    </source>
</evidence>
<dbReference type="AlphaFoldDB" id="A0A8J3TWZ2"/>
<proteinExistence type="predicted"/>
<dbReference type="Proteomes" id="UP000650628">
    <property type="component" value="Unassembled WGS sequence"/>
</dbReference>
<dbReference type="InterPro" id="IPR053137">
    <property type="entry name" value="NLR-like"/>
</dbReference>
<dbReference type="InterPro" id="IPR011990">
    <property type="entry name" value="TPR-like_helical_dom_sf"/>
</dbReference>
<evidence type="ECO:0000313" key="2">
    <source>
        <dbReference type="Proteomes" id="UP000650628"/>
    </source>
</evidence>
<dbReference type="EMBL" id="BOOO01000053">
    <property type="protein sequence ID" value="GII34598.1"/>
    <property type="molecule type" value="Genomic_DNA"/>
</dbReference>
<dbReference type="SUPFAM" id="SSF48452">
    <property type="entry name" value="TPR-like"/>
    <property type="match status" value="1"/>
</dbReference>
<protein>
    <recommendedName>
        <fullName evidence="3">Tetratricopeptide repeat protein</fullName>
    </recommendedName>
</protein>
<evidence type="ECO:0008006" key="3">
    <source>
        <dbReference type="Google" id="ProtNLM"/>
    </source>
</evidence>
<gene>
    <name evidence="1" type="ORF">Pmi06nite_80400</name>
</gene>
<comment type="caution">
    <text evidence="1">The sequence shown here is derived from an EMBL/GenBank/DDBJ whole genome shotgun (WGS) entry which is preliminary data.</text>
</comment>
<dbReference type="Pfam" id="PF13424">
    <property type="entry name" value="TPR_12"/>
    <property type="match status" value="1"/>
</dbReference>
<dbReference type="PANTHER" id="PTHR46082:SF6">
    <property type="entry name" value="AAA+ ATPASE DOMAIN-CONTAINING PROTEIN-RELATED"/>
    <property type="match status" value="1"/>
</dbReference>
<reference evidence="1 2" key="1">
    <citation type="submission" date="2021-01" db="EMBL/GenBank/DDBJ databases">
        <title>Whole genome shotgun sequence of Planotetraspora mira NBRC 15435.</title>
        <authorList>
            <person name="Komaki H."/>
            <person name="Tamura T."/>
        </authorList>
    </citation>
    <scope>NUCLEOTIDE SEQUENCE [LARGE SCALE GENOMIC DNA]</scope>
    <source>
        <strain evidence="1 2">NBRC 15435</strain>
    </source>
</reference>